<dbReference type="InterPro" id="IPR018087">
    <property type="entry name" value="Glyco_hydro_5_CS"/>
</dbReference>
<evidence type="ECO:0008006" key="7">
    <source>
        <dbReference type="Google" id="ProtNLM"/>
    </source>
</evidence>
<dbReference type="InterPro" id="IPR017853">
    <property type="entry name" value="GH"/>
</dbReference>
<dbReference type="EMBL" id="JAANBB010000002">
    <property type="protein sequence ID" value="KAF7557918.1"/>
    <property type="molecule type" value="Genomic_DNA"/>
</dbReference>
<dbReference type="GO" id="GO:0004553">
    <property type="term" value="F:hydrolase activity, hydrolyzing O-glycosyl compounds"/>
    <property type="evidence" value="ECO:0007669"/>
    <property type="project" value="InterPro"/>
</dbReference>
<evidence type="ECO:0000256" key="4">
    <source>
        <dbReference type="SAM" id="SignalP"/>
    </source>
</evidence>
<feature type="chain" id="PRO_5040271907" description="Glycoside hydrolase family 39 protein" evidence="4">
    <location>
        <begin position="19"/>
        <end position="342"/>
    </location>
</feature>
<protein>
    <recommendedName>
        <fullName evidence="7">Glycoside hydrolase family 39 protein</fullName>
    </recommendedName>
</protein>
<evidence type="ECO:0000256" key="1">
    <source>
        <dbReference type="ARBA" id="ARBA00005641"/>
    </source>
</evidence>
<gene>
    <name evidence="5" type="ORF">G7Z17_g290</name>
</gene>
<dbReference type="Gene3D" id="3.20.20.80">
    <property type="entry name" value="Glycosidases"/>
    <property type="match status" value="1"/>
</dbReference>
<accession>A0A9P5HSG0</accession>
<reference evidence="5" key="1">
    <citation type="submission" date="2020-03" db="EMBL/GenBank/DDBJ databases">
        <title>Draft Genome Sequence of Cylindrodendrum hubeiense.</title>
        <authorList>
            <person name="Buettner E."/>
            <person name="Kellner H."/>
        </authorList>
    </citation>
    <scope>NUCLEOTIDE SEQUENCE</scope>
    <source>
        <strain evidence="5">IHI 201604</strain>
    </source>
</reference>
<keyword evidence="6" id="KW-1185">Reference proteome</keyword>
<organism evidence="5 6">
    <name type="scientific">Cylindrodendrum hubeiense</name>
    <dbReference type="NCBI Taxonomy" id="595255"/>
    <lineage>
        <taxon>Eukaryota</taxon>
        <taxon>Fungi</taxon>
        <taxon>Dikarya</taxon>
        <taxon>Ascomycota</taxon>
        <taxon>Pezizomycotina</taxon>
        <taxon>Sordariomycetes</taxon>
        <taxon>Hypocreomycetidae</taxon>
        <taxon>Hypocreales</taxon>
        <taxon>Nectriaceae</taxon>
        <taxon>Cylindrodendrum</taxon>
    </lineage>
</organism>
<evidence type="ECO:0000313" key="6">
    <source>
        <dbReference type="Proteomes" id="UP000722485"/>
    </source>
</evidence>
<comment type="similarity">
    <text evidence="1">Belongs to the glycosyl hydrolase 5 (cellulase A) family.</text>
</comment>
<dbReference type="OrthoDB" id="3445803at2759"/>
<dbReference type="Proteomes" id="UP000722485">
    <property type="component" value="Unassembled WGS sequence"/>
</dbReference>
<dbReference type="AlphaFoldDB" id="A0A9P5HSG0"/>
<dbReference type="PROSITE" id="PS00659">
    <property type="entry name" value="GLYCOSYL_HYDROL_F5"/>
    <property type="match status" value="1"/>
</dbReference>
<comment type="caution">
    <text evidence="5">The sequence shown here is derived from an EMBL/GenBank/DDBJ whole genome shotgun (WGS) entry which is preliminary data.</text>
</comment>
<keyword evidence="4" id="KW-0732">Signal</keyword>
<name>A0A9P5HSG0_9HYPO</name>
<dbReference type="GO" id="GO:0005975">
    <property type="term" value="P:carbohydrate metabolic process"/>
    <property type="evidence" value="ECO:0007669"/>
    <property type="project" value="InterPro"/>
</dbReference>
<keyword evidence="3" id="KW-0326">Glycosidase</keyword>
<proteinExistence type="inferred from homology"/>
<evidence type="ECO:0000256" key="2">
    <source>
        <dbReference type="ARBA" id="ARBA00022801"/>
    </source>
</evidence>
<evidence type="ECO:0000256" key="3">
    <source>
        <dbReference type="ARBA" id="ARBA00023295"/>
    </source>
</evidence>
<evidence type="ECO:0000313" key="5">
    <source>
        <dbReference type="EMBL" id="KAF7557918.1"/>
    </source>
</evidence>
<feature type="signal peptide" evidence="4">
    <location>
        <begin position="1"/>
        <end position="18"/>
    </location>
</feature>
<dbReference type="SUPFAM" id="SSF51445">
    <property type="entry name" value="(Trans)glycosidases"/>
    <property type="match status" value="1"/>
</dbReference>
<keyword evidence="2" id="KW-0378">Hydrolase</keyword>
<sequence>MKSVIVNILLLCLAVSEAVSIPKREAKGTATVNLAVSNGPANALGSGFIYGFPDNGTSASTAIPDHFLTDIRFQAGRAGGAQIPYGGWKDTGKSGYSARFDSTLSNYRTTRRYDGQFLMLPHDMWGAQGGMTEADLHPGDNGNWTEMEVFLNQLISDMKENNIIDGVVIDLWNEPDLGGCWSRSWDQYLEYIGRSHKIFKAQLPQLPTSGPSSAHSPHIDNEKWHAWCSYYYGYMKGERAGTTASSDLRFDVFAVKGDFVKIIAGGRMSSDAYDIHITGLTSVGFPESGDIGVRTLRFDWAGKTGEVGGPVDLGVQVYKYSNNEFTVNVVPTTGETAFAFEF</sequence>